<dbReference type="EMBL" id="WWCW01000044">
    <property type="protein sequence ID" value="MYM88333.1"/>
    <property type="molecule type" value="Genomic_DNA"/>
</dbReference>
<dbReference type="Proteomes" id="UP000470302">
    <property type="component" value="Unassembled WGS sequence"/>
</dbReference>
<proteinExistence type="predicted"/>
<organism evidence="1 2">
    <name type="scientific">Duganella vulcania</name>
    <dbReference type="NCBI Taxonomy" id="2692166"/>
    <lineage>
        <taxon>Bacteria</taxon>
        <taxon>Pseudomonadati</taxon>
        <taxon>Pseudomonadota</taxon>
        <taxon>Betaproteobacteria</taxon>
        <taxon>Burkholderiales</taxon>
        <taxon>Oxalobacteraceae</taxon>
        <taxon>Telluria group</taxon>
        <taxon>Duganella</taxon>
    </lineage>
</organism>
<sequence length="57" mass="6021">MQAQPSPIRLTRKIAEGDFFLPSINSPKAKFKPGSGLAGGIHRAGAGFLPDLRAFIA</sequence>
<evidence type="ECO:0000313" key="1">
    <source>
        <dbReference type="EMBL" id="MYM88333.1"/>
    </source>
</evidence>
<evidence type="ECO:0000313" key="2">
    <source>
        <dbReference type="Proteomes" id="UP000470302"/>
    </source>
</evidence>
<accession>A0A845G0W1</accession>
<dbReference type="RefSeq" id="WP_161097384.1">
    <property type="nucleotide sequence ID" value="NZ_WWCW01000044.1"/>
</dbReference>
<gene>
    <name evidence="1" type="ORF">GTP91_14250</name>
</gene>
<protein>
    <submittedName>
        <fullName evidence="1">Uncharacterized protein</fullName>
    </submittedName>
</protein>
<comment type="caution">
    <text evidence="1">The sequence shown here is derived from an EMBL/GenBank/DDBJ whole genome shotgun (WGS) entry which is preliminary data.</text>
</comment>
<dbReference type="AlphaFoldDB" id="A0A845G0W1"/>
<reference evidence="1 2" key="1">
    <citation type="submission" date="2020-01" db="EMBL/GenBank/DDBJ databases">
        <title>Novel species isolated from a subtropical stream in China.</title>
        <authorList>
            <person name="Lu H."/>
        </authorList>
    </citation>
    <scope>NUCLEOTIDE SEQUENCE [LARGE SCALE GENOMIC DNA]</scope>
    <source>
        <strain evidence="1 2">FT82W</strain>
    </source>
</reference>
<name>A0A845G0W1_9BURK</name>